<name>A0AAV4NIZ8_CAEEX</name>
<dbReference type="Proteomes" id="UP001054945">
    <property type="component" value="Unassembled WGS sequence"/>
</dbReference>
<protein>
    <submittedName>
        <fullName evidence="1">Histone-lysine N-methyltransferase SETMAR</fullName>
    </submittedName>
</protein>
<dbReference type="AlphaFoldDB" id="A0AAV4NIZ8"/>
<reference evidence="1 2" key="1">
    <citation type="submission" date="2021-06" db="EMBL/GenBank/DDBJ databases">
        <title>Caerostris extrusa draft genome.</title>
        <authorList>
            <person name="Kono N."/>
            <person name="Arakawa K."/>
        </authorList>
    </citation>
    <scope>NUCLEOTIDE SEQUENCE [LARGE SCALE GENOMIC DNA]</scope>
</reference>
<evidence type="ECO:0000313" key="2">
    <source>
        <dbReference type="Proteomes" id="UP001054945"/>
    </source>
</evidence>
<proteinExistence type="predicted"/>
<dbReference type="EMBL" id="BPLR01020904">
    <property type="protein sequence ID" value="GIX83823.1"/>
    <property type="molecule type" value="Genomic_DNA"/>
</dbReference>
<gene>
    <name evidence="1" type="primary">X975_15074</name>
    <name evidence="1" type="ORF">CEXT_337311</name>
</gene>
<accession>A0AAV4NIZ8</accession>
<keyword evidence="2" id="KW-1185">Reference proteome</keyword>
<evidence type="ECO:0000313" key="1">
    <source>
        <dbReference type="EMBL" id="GIX83823.1"/>
    </source>
</evidence>
<comment type="caution">
    <text evidence="1">The sequence shown here is derived from an EMBL/GenBank/DDBJ whole genome shotgun (WGS) entry which is preliminary data.</text>
</comment>
<sequence length="110" mass="12733">MVSFFSIRQTGCQKPQYDRSCRVSSSTRHELKKIQNDRREISPELGLSFVSVQHMVSDVLRYSKVCTHWVPRALSDEHKATRMMCSLTFLQCYHSDGQHFIDHIVAGDES</sequence>
<organism evidence="1 2">
    <name type="scientific">Caerostris extrusa</name>
    <name type="common">Bark spider</name>
    <name type="synonym">Caerostris bankana</name>
    <dbReference type="NCBI Taxonomy" id="172846"/>
    <lineage>
        <taxon>Eukaryota</taxon>
        <taxon>Metazoa</taxon>
        <taxon>Ecdysozoa</taxon>
        <taxon>Arthropoda</taxon>
        <taxon>Chelicerata</taxon>
        <taxon>Arachnida</taxon>
        <taxon>Araneae</taxon>
        <taxon>Araneomorphae</taxon>
        <taxon>Entelegynae</taxon>
        <taxon>Araneoidea</taxon>
        <taxon>Araneidae</taxon>
        <taxon>Caerostris</taxon>
    </lineage>
</organism>